<dbReference type="EMBL" id="KI894037">
    <property type="protein sequence ID" value="OBR81600.1"/>
    <property type="molecule type" value="Genomic_DNA"/>
</dbReference>
<sequence>MAITQSNNHPLDPATPEELALAVELVRKQYEVPLHFKCGGLEEPPKKVLQKYLQAEHAGETPEPVNRWVFMMYYIKRTPRLFEVIVDVTAGRIVHQKELPRTHHAPVDRIELNEAAQVALADETVKAELERCDLGDNVVVVDPWDYGKDDENEQRRLTQIFFYTRNPKNNDPASNHYAFPLDFMVIVDLIEMKVVKICHLPLGAEEITTKHTGPRKVGNPEEPEYDHRLQSKPARTTLRPLQVIQPEGASFTLTGRLIEWEKWRFRVGFNWREGMVIHDAWFDNRPIFHRLSMSEMFVPYGDPRDPLHRKGAFDLGNVGAGITANDLSLGCDCLGLIAYLGGHVVNANGEVVAKNNAICIHEVDAGIQWKHTNHRTGQASVVRKRQLQLQTIITVANYEYIFYWVFDQSGEIEFETRATGILSTTPIDPANKDKIAFATRVGDGVLAPYHQHIFNLRIDPAIDGDNNTISYVDSLPMERDSKLNPYGTGYITKETKITESGTAQTDPYKNRIFKISNPDKINPVTLNPVAYKLVPIASQVLLAAQDSWHNRRSHFTDAPIWVTKYKDRELFPAGDYTNQSSGGEGIRDWVARKDNVENTDVVLWHTYTFTHNPRPEDFPIMPAEFVRIALKPVGFFNYNPTMDVPPSTQAVNKSTAYDPTLQVGADGVLSSTLNGLSVNGSDQHATGSCCKK</sequence>
<feature type="domain" description="Copper amine oxidase N3-terminal" evidence="13">
    <location>
        <begin position="106"/>
        <end position="197"/>
    </location>
</feature>
<dbReference type="KEGG" id="kdj:28972070"/>
<dbReference type="FunFam" id="2.70.98.20:FF:000001">
    <property type="entry name" value="Amine oxidase"/>
    <property type="match status" value="1"/>
</dbReference>
<dbReference type="GO" id="GO:0008131">
    <property type="term" value="F:primary methylamine oxidase activity"/>
    <property type="evidence" value="ECO:0007669"/>
    <property type="project" value="InterPro"/>
</dbReference>
<dbReference type="GO" id="GO:0009308">
    <property type="term" value="P:amine metabolic process"/>
    <property type="evidence" value="ECO:0007669"/>
    <property type="project" value="UniProtKB-UniRule"/>
</dbReference>
<organism evidence="14">
    <name type="scientific">Kwoniella dejecticola CBS 10117</name>
    <dbReference type="NCBI Taxonomy" id="1296121"/>
    <lineage>
        <taxon>Eukaryota</taxon>
        <taxon>Fungi</taxon>
        <taxon>Dikarya</taxon>
        <taxon>Basidiomycota</taxon>
        <taxon>Agaricomycotina</taxon>
        <taxon>Tremellomycetes</taxon>
        <taxon>Tremellales</taxon>
        <taxon>Cryptococcaceae</taxon>
        <taxon>Kwoniella</taxon>
    </lineage>
</organism>
<feature type="active site" description="Proton acceptor" evidence="9">
    <location>
        <position position="314"/>
    </location>
</feature>
<dbReference type="EMBL" id="CP144537">
    <property type="protein sequence ID" value="WWC63767.1"/>
    <property type="molecule type" value="Genomic_DNA"/>
</dbReference>
<keyword evidence="16" id="KW-1185">Reference proteome</keyword>
<keyword evidence="4 11" id="KW-0479">Metal-binding</keyword>
<feature type="active site" description="Schiff-base intermediate with substrate; via topaquinone" evidence="9">
    <location>
        <position position="398"/>
    </location>
</feature>
<reference evidence="15" key="2">
    <citation type="submission" date="2013-07" db="EMBL/GenBank/DDBJ databases">
        <authorList>
            <consortium name="The Broad Institute Genome Sequencing Platform"/>
            <person name="Cuomo C."/>
            <person name="Litvintseva A."/>
            <person name="Chen Y."/>
            <person name="Heitman J."/>
            <person name="Sun S."/>
            <person name="Springer D."/>
            <person name="Dromer F."/>
            <person name="Young S.K."/>
            <person name="Zeng Q."/>
            <person name="Gargeya S."/>
            <person name="Fitzgerald M."/>
            <person name="Abouelleil A."/>
            <person name="Alvarado L."/>
            <person name="Berlin A.M."/>
            <person name="Chapman S.B."/>
            <person name="Dewar J."/>
            <person name="Goldberg J."/>
            <person name="Griggs A."/>
            <person name="Gujja S."/>
            <person name="Hansen M."/>
            <person name="Howarth C."/>
            <person name="Imamovic A."/>
            <person name="Larimer J."/>
            <person name="McCowan C."/>
            <person name="Murphy C."/>
            <person name="Pearson M."/>
            <person name="Priest M."/>
            <person name="Roberts A."/>
            <person name="Saif S."/>
            <person name="Shea T."/>
            <person name="Sykes S."/>
            <person name="Wortman J."/>
            <person name="Nusbaum C."/>
            <person name="Birren B."/>
        </authorList>
    </citation>
    <scope>NUCLEOTIDE SEQUENCE</scope>
    <source>
        <strain evidence="15">CBS 10117</strain>
    </source>
</reference>
<dbReference type="GO" id="GO:0005507">
    <property type="term" value="F:copper ion binding"/>
    <property type="evidence" value="ECO:0007669"/>
    <property type="project" value="InterPro"/>
</dbReference>
<dbReference type="Pfam" id="PF01179">
    <property type="entry name" value="Cu_amine_oxid"/>
    <property type="match status" value="1"/>
</dbReference>
<dbReference type="InterPro" id="IPR000269">
    <property type="entry name" value="Cu_amine_oxidase"/>
</dbReference>
<evidence type="ECO:0000313" key="14">
    <source>
        <dbReference type="EMBL" id="OBR81600.1"/>
    </source>
</evidence>
<gene>
    <name evidence="14" type="ORF">I303_08371</name>
    <name evidence="15" type="ORF">I303_106372</name>
</gene>
<evidence type="ECO:0000256" key="3">
    <source>
        <dbReference type="ARBA" id="ARBA00011738"/>
    </source>
</evidence>
<comment type="similarity">
    <text evidence="2 11">Belongs to the copper/topaquinone oxidase family.</text>
</comment>
<dbReference type="GO" id="GO:0048038">
    <property type="term" value="F:quinone binding"/>
    <property type="evidence" value="ECO:0007669"/>
    <property type="project" value="InterPro"/>
</dbReference>
<dbReference type="SUPFAM" id="SSF54416">
    <property type="entry name" value="Amine oxidase N-terminal region"/>
    <property type="match status" value="2"/>
</dbReference>
<evidence type="ECO:0000259" key="13">
    <source>
        <dbReference type="Pfam" id="PF02728"/>
    </source>
</evidence>
<keyword evidence="7 11" id="KW-0186">Copper</keyword>
<dbReference type="InterPro" id="IPR015798">
    <property type="entry name" value="Cu_amine_oxidase_C"/>
</dbReference>
<evidence type="ECO:0000256" key="8">
    <source>
        <dbReference type="ARBA" id="ARBA00023157"/>
    </source>
</evidence>
<evidence type="ECO:0000259" key="12">
    <source>
        <dbReference type="Pfam" id="PF01179"/>
    </source>
</evidence>
<dbReference type="GeneID" id="28972070"/>
<dbReference type="STRING" id="1296121.A0A1A5ZUX1"/>
<evidence type="ECO:0000256" key="11">
    <source>
        <dbReference type="RuleBase" id="RU000672"/>
    </source>
</evidence>
<feature type="modified residue" description="2',4',5'-topaquinone" evidence="10">
    <location>
        <position position="398"/>
    </location>
</feature>
<dbReference type="Pfam" id="PF02728">
    <property type="entry name" value="Cu_amine_oxidN3"/>
    <property type="match status" value="1"/>
</dbReference>
<dbReference type="PANTHER" id="PTHR10638">
    <property type="entry name" value="COPPER AMINE OXIDASE"/>
    <property type="match status" value="1"/>
</dbReference>
<keyword evidence="6 11" id="KW-0560">Oxidoreductase</keyword>
<evidence type="ECO:0000256" key="1">
    <source>
        <dbReference type="ARBA" id="ARBA00001935"/>
    </source>
</evidence>
<comment type="cofactor">
    <cofactor evidence="1">
        <name>Cu cation</name>
        <dbReference type="ChEBI" id="CHEBI:23378"/>
    </cofactor>
</comment>
<dbReference type="EC" id="1.4.3.-" evidence="11"/>
<keyword evidence="8" id="KW-1015">Disulfide bond</keyword>
<dbReference type="SUPFAM" id="SSF49998">
    <property type="entry name" value="Amine oxidase catalytic domain"/>
    <property type="match status" value="1"/>
</dbReference>
<evidence type="ECO:0000313" key="16">
    <source>
        <dbReference type="Proteomes" id="UP000078595"/>
    </source>
</evidence>
<keyword evidence="5 9" id="KW-0801">TPQ</keyword>
<dbReference type="AlphaFoldDB" id="A0A1A5ZUX1"/>
<evidence type="ECO:0000256" key="10">
    <source>
        <dbReference type="PIRSR" id="PIRSR600269-51"/>
    </source>
</evidence>
<evidence type="ECO:0000313" key="15">
    <source>
        <dbReference type="EMBL" id="WWC63767.1"/>
    </source>
</evidence>
<name>A0A1A5ZUX1_9TREE</name>
<dbReference type="RefSeq" id="XP_018259442.1">
    <property type="nucleotide sequence ID" value="XM_018411630.1"/>
</dbReference>
<evidence type="ECO:0000256" key="7">
    <source>
        <dbReference type="ARBA" id="ARBA00023008"/>
    </source>
</evidence>
<reference evidence="14" key="1">
    <citation type="submission" date="2013-07" db="EMBL/GenBank/DDBJ databases">
        <title>The Genome Sequence of Cryptococcus dejecticola CBS10117.</title>
        <authorList>
            <consortium name="The Broad Institute Genome Sequencing Platform"/>
            <person name="Cuomo C."/>
            <person name="Litvintseva A."/>
            <person name="Chen Y."/>
            <person name="Heitman J."/>
            <person name="Sun S."/>
            <person name="Springer D."/>
            <person name="Dromer F."/>
            <person name="Young S.K."/>
            <person name="Zeng Q."/>
            <person name="Gargeya S."/>
            <person name="Fitzgerald M."/>
            <person name="Abouelleil A."/>
            <person name="Alvarado L."/>
            <person name="Berlin A.M."/>
            <person name="Chapman S.B."/>
            <person name="Dewar J."/>
            <person name="Goldberg J."/>
            <person name="Griggs A."/>
            <person name="Gujja S."/>
            <person name="Hansen M."/>
            <person name="Howarth C."/>
            <person name="Imamovic A."/>
            <person name="Larimer J."/>
            <person name="McCowan C."/>
            <person name="Murphy C."/>
            <person name="Pearson M."/>
            <person name="Priest M."/>
            <person name="Roberts A."/>
            <person name="Saif S."/>
            <person name="Shea T."/>
            <person name="Sykes S."/>
            <person name="Wortman J."/>
            <person name="Nusbaum C."/>
            <person name="Birren B."/>
        </authorList>
    </citation>
    <scope>NUCLEOTIDE SEQUENCE [LARGE SCALE GENOMIC DNA]</scope>
    <source>
        <strain evidence="14">CBS 10117</strain>
    </source>
</reference>
<proteinExistence type="inferred from homology"/>
<dbReference type="InterPro" id="IPR036460">
    <property type="entry name" value="Cu_amine_oxidase_C_sf"/>
</dbReference>
<dbReference type="Gene3D" id="2.70.98.20">
    <property type="entry name" value="Copper amine oxidase, catalytic domain"/>
    <property type="match status" value="1"/>
</dbReference>
<evidence type="ECO:0000256" key="6">
    <source>
        <dbReference type="ARBA" id="ARBA00023002"/>
    </source>
</evidence>
<comment type="cofactor">
    <cofactor evidence="11">
        <name>Cu cation</name>
        <dbReference type="ChEBI" id="CHEBI:23378"/>
    </cofactor>
    <text evidence="11">Contains 1 topaquinone per subunit.</text>
</comment>
<dbReference type="InterPro" id="IPR016182">
    <property type="entry name" value="Cu_amine_oxidase_N-reg"/>
</dbReference>
<dbReference type="Proteomes" id="UP000078595">
    <property type="component" value="Chromosome 8"/>
</dbReference>
<accession>A0A1A5ZUX1</accession>
<dbReference type="PANTHER" id="PTHR10638:SF91">
    <property type="entry name" value="AMINE OXIDASE"/>
    <property type="match status" value="1"/>
</dbReference>
<evidence type="ECO:0000256" key="2">
    <source>
        <dbReference type="ARBA" id="ARBA00007983"/>
    </source>
</evidence>
<evidence type="ECO:0000256" key="4">
    <source>
        <dbReference type="ARBA" id="ARBA00022723"/>
    </source>
</evidence>
<dbReference type="Gene3D" id="3.10.450.40">
    <property type="match status" value="2"/>
</dbReference>
<evidence type="ECO:0000256" key="5">
    <source>
        <dbReference type="ARBA" id="ARBA00022772"/>
    </source>
</evidence>
<protein>
    <recommendedName>
        <fullName evidence="11">Amine oxidase</fullName>
        <ecNumber evidence="11">1.4.3.-</ecNumber>
    </recommendedName>
</protein>
<reference evidence="15" key="3">
    <citation type="submission" date="2024-02" db="EMBL/GenBank/DDBJ databases">
        <title>Comparative genomics of Cryptococcus and Kwoniella reveals pathogenesis evolution and contrasting modes of karyotype evolution via chromosome fusion or intercentromeric recombination.</title>
        <authorList>
            <person name="Coelho M.A."/>
            <person name="David-Palma M."/>
            <person name="Shea T."/>
            <person name="Bowers K."/>
            <person name="McGinley-Smith S."/>
            <person name="Mohammad A.W."/>
            <person name="Gnirke A."/>
            <person name="Yurkov A.M."/>
            <person name="Nowrousian M."/>
            <person name="Sun S."/>
            <person name="Cuomo C.A."/>
            <person name="Heitman J."/>
        </authorList>
    </citation>
    <scope>NUCLEOTIDE SEQUENCE</scope>
    <source>
        <strain evidence="15">CBS 10117</strain>
    </source>
</reference>
<comment type="PTM">
    <text evidence="10 11">Topaquinone (TPQ) is generated by copper-dependent autoxidation of a specific tyrosyl residue.</text>
</comment>
<comment type="subunit">
    <text evidence="3">Homodimer.</text>
</comment>
<feature type="domain" description="Copper amine oxidase catalytic" evidence="12">
    <location>
        <begin position="241"/>
        <end position="642"/>
    </location>
</feature>
<evidence type="ECO:0000256" key="9">
    <source>
        <dbReference type="PIRSR" id="PIRSR600269-50"/>
    </source>
</evidence>
<dbReference type="InterPro" id="IPR015802">
    <property type="entry name" value="Cu_amine_oxidase_N3"/>
</dbReference>
<dbReference type="VEuPathDB" id="FungiDB:I303_08371"/>
<dbReference type="OrthoDB" id="5379943at2759"/>